<keyword evidence="7 23" id="KW-0732">Signal</keyword>
<protein>
    <recommendedName>
        <fullName evidence="18">Lysosome-associated membrane glycoprotein 5</fullName>
    </recommendedName>
    <alternativeName>
        <fullName evidence="19">Lysosome-associated membrane protein 5</fullName>
    </alternativeName>
</protein>
<feature type="signal peptide" evidence="23">
    <location>
        <begin position="1"/>
        <end position="20"/>
    </location>
</feature>
<evidence type="ECO:0000256" key="12">
    <source>
        <dbReference type="ARBA" id="ARBA00023180"/>
    </source>
</evidence>
<feature type="transmembrane region" description="Helical" evidence="22">
    <location>
        <begin position="314"/>
        <end position="336"/>
    </location>
</feature>
<evidence type="ECO:0000256" key="16">
    <source>
        <dbReference type="ARBA" id="ARBA00053950"/>
    </source>
</evidence>
<dbReference type="Gene3D" id="2.40.160.110">
    <property type="match status" value="1"/>
</dbReference>
<evidence type="ECO:0000256" key="7">
    <source>
        <dbReference type="ARBA" id="ARBA00022729"/>
    </source>
</evidence>
<dbReference type="InterPro" id="IPR002000">
    <property type="entry name" value="Lysosome-assoc_membr_glycop"/>
</dbReference>
<feature type="domain" description="Lysosome-associated membrane glycoprotein 2-like luminal" evidence="24">
    <location>
        <begin position="129"/>
        <end position="285"/>
    </location>
</feature>
<keyword evidence="20" id="KW-1015">Disulfide bond</keyword>
<evidence type="ECO:0000256" key="8">
    <source>
        <dbReference type="ARBA" id="ARBA00022753"/>
    </source>
</evidence>
<dbReference type="GO" id="GO:0005886">
    <property type="term" value="C:plasma membrane"/>
    <property type="evidence" value="ECO:0007669"/>
    <property type="project" value="UniProtKB-SubCell"/>
</dbReference>
<feature type="chain" id="PRO_5032394103" description="Lysosome-associated membrane glycoprotein 5" evidence="23">
    <location>
        <begin position="21"/>
        <end position="349"/>
    </location>
</feature>
<dbReference type="GO" id="GO:0031902">
    <property type="term" value="C:late endosome membrane"/>
    <property type="evidence" value="ECO:0007669"/>
    <property type="project" value="TreeGrafter"/>
</dbReference>
<evidence type="ECO:0000256" key="21">
    <source>
        <dbReference type="SAM" id="MobiDB-lite"/>
    </source>
</evidence>
<keyword evidence="8" id="KW-0967">Endosome</keyword>
<evidence type="ECO:0000256" key="6">
    <source>
        <dbReference type="ARBA" id="ARBA00022692"/>
    </source>
</evidence>
<evidence type="ECO:0000256" key="1">
    <source>
        <dbReference type="ARBA" id="ARBA00004151"/>
    </source>
</evidence>
<sequence length="349" mass="38884">MKLQFLYGILLTIAIIQAEGAGSTSNVVDNPNVRIVVRKESRGNEGRSLNDNGDHSIDEEFNQTFENDDLREEDSNKDNNSTSISEQTSKRSSTETTMLSTKQTPSTKETSSTKETPPIKTLPTIASPEEYPYQVKGENGTCILSKMTISLNVTYNNTNLENSNEILSIPTHEITTDGYCSEPVSVMQLTWPVPFLEEKTNNITFYLKKANSTFSVFEILLLIHLDEWNFPNALDADILQTTGPNLTLFAASTINGKYICNNETKVKTETVEISITDVILIAFNTDNDVSSRSEENCVPKLNIAELSNFDIESIGLITIPIAAILMICTIACIIWLQKRNSCLHSEYKK</sequence>
<evidence type="ECO:0000256" key="10">
    <source>
        <dbReference type="ARBA" id="ARBA00023018"/>
    </source>
</evidence>
<name>A0A834K8X3_VESPE</name>
<dbReference type="GO" id="GO:0005765">
    <property type="term" value="C:lysosomal membrane"/>
    <property type="evidence" value="ECO:0007669"/>
    <property type="project" value="TreeGrafter"/>
</dbReference>
<feature type="disulfide bond" evidence="20">
    <location>
        <begin position="142"/>
        <end position="180"/>
    </location>
</feature>
<proteinExistence type="inferred from homology"/>
<evidence type="ECO:0000259" key="24">
    <source>
        <dbReference type="Pfam" id="PF01299"/>
    </source>
</evidence>
<evidence type="ECO:0000256" key="9">
    <source>
        <dbReference type="ARBA" id="ARBA00022989"/>
    </source>
</evidence>
<evidence type="ECO:0000256" key="17">
    <source>
        <dbReference type="ARBA" id="ARBA00060492"/>
    </source>
</evidence>
<evidence type="ECO:0000256" key="5">
    <source>
        <dbReference type="ARBA" id="ARBA00009644"/>
    </source>
</evidence>
<organism evidence="25 26">
    <name type="scientific">Vespula pensylvanica</name>
    <name type="common">Western yellow jacket</name>
    <name type="synonym">Wasp</name>
    <dbReference type="NCBI Taxonomy" id="30213"/>
    <lineage>
        <taxon>Eukaryota</taxon>
        <taxon>Metazoa</taxon>
        <taxon>Ecdysozoa</taxon>
        <taxon>Arthropoda</taxon>
        <taxon>Hexapoda</taxon>
        <taxon>Insecta</taxon>
        <taxon>Pterygota</taxon>
        <taxon>Neoptera</taxon>
        <taxon>Endopterygota</taxon>
        <taxon>Hymenoptera</taxon>
        <taxon>Apocrita</taxon>
        <taxon>Aculeata</taxon>
        <taxon>Vespoidea</taxon>
        <taxon>Vespidae</taxon>
        <taxon>Vespinae</taxon>
        <taxon>Vespula</taxon>
    </lineage>
</organism>
<evidence type="ECO:0000256" key="3">
    <source>
        <dbReference type="ARBA" id="ARBA00004172"/>
    </source>
</evidence>
<evidence type="ECO:0000256" key="23">
    <source>
        <dbReference type="SAM" id="SignalP"/>
    </source>
</evidence>
<feature type="compositionally biased region" description="Polar residues" evidence="21">
    <location>
        <begin position="78"/>
        <end position="87"/>
    </location>
</feature>
<dbReference type="OrthoDB" id="7686737at2759"/>
<comment type="caution">
    <text evidence="20">Lacks conserved residue(s) required for the propagation of feature annotation.</text>
</comment>
<keyword evidence="26" id="KW-1185">Reference proteome</keyword>
<keyword evidence="9 22" id="KW-1133">Transmembrane helix</keyword>
<dbReference type="PANTHER" id="PTHR11506:SF35">
    <property type="entry name" value="LYSOSOME-ASSOCIATED MEMBRANE GLYCOPROTEIN 5"/>
    <property type="match status" value="1"/>
</dbReference>
<evidence type="ECO:0000256" key="11">
    <source>
        <dbReference type="ARBA" id="ARBA00023136"/>
    </source>
</evidence>
<keyword evidence="14" id="KW-0968">Cytoplasmic vesicle</keyword>
<keyword evidence="10" id="KW-0770">Synapse</keyword>
<comment type="function">
    <text evidence="16">Plays a role in short-term synaptic plasticity in a subset of GABAergic neurons in the brain.</text>
</comment>
<feature type="compositionally biased region" description="Low complexity" evidence="21">
    <location>
        <begin position="100"/>
        <end position="118"/>
    </location>
</feature>
<dbReference type="Proteomes" id="UP000600918">
    <property type="component" value="Unassembled WGS sequence"/>
</dbReference>
<evidence type="ECO:0000256" key="22">
    <source>
        <dbReference type="SAM" id="Phobius"/>
    </source>
</evidence>
<evidence type="ECO:0000313" key="25">
    <source>
        <dbReference type="EMBL" id="KAF7402055.1"/>
    </source>
</evidence>
<dbReference type="PANTHER" id="PTHR11506">
    <property type="entry name" value="LYSOSOME-ASSOCIATED MEMBRANE GLYCOPROTEIN"/>
    <property type="match status" value="1"/>
</dbReference>
<keyword evidence="11 20" id="KW-0472">Membrane</keyword>
<feature type="disulfide bond" evidence="20">
    <location>
        <begin position="260"/>
        <end position="297"/>
    </location>
</feature>
<evidence type="ECO:0000256" key="19">
    <source>
        <dbReference type="ARBA" id="ARBA00076257"/>
    </source>
</evidence>
<evidence type="ECO:0000256" key="20">
    <source>
        <dbReference type="PROSITE-ProRule" id="PRU00740"/>
    </source>
</evidence>
<evidence type="ECO:0000256" key="4">
    <source>
        <dbReference type="ARBA" id="ARBA00004279"/>
    </source>
</evidence>
<keyword evidence="13" id="KW-0966">Cell projection</keyword>
<evidence type="ECO:0000256" key="15">
    <source>
        <dbReference type="ARBA" id="ARBA00029428"/>
    </source>
</evidence>
<dbReference type="Pfam" id="PF01299">
    <property type="entry name" value="Lamp2-like_luminal"/>
    <property type="match status" value="1"/>
</dbReference>
<dbReference type="PRINTS" id="PR00336">
    <property type="entry name" value="LYSASSOCTDMP"/>
</dbReference>
<comment type="subcellular location">
    <subcellularLocation>
        <location evidence="4">Cell projection</location>
        <location evidence="4">Dendrite</location>
    </subcellularLocation>
    <subcellularLocation>
        <location evidence="17">Cell projection</location>
        <location evidence="17">Growth cone membrane</location>
        <topology evidence="17">Single-pass type I membrane protein</topology>
    </subcellularLocation>
    <subcellularLocation>
        <location evidence="15">Cytoplasmic vesicle</location>
        <location evidence="15">Secretory vesicle</location>
        <location evidence="15">Synaptic vesicle membrane</location>
        <topology evidence="15">Single-pass type I membrane protein</topology>
    </subcellularLocation>
    <subcellularLocation>
        <location evidence="2">Early endosome membrane</location>
        <topology evidence="2">Single-pass type I membrane protein</topology>
    </subcellularLocation>
    <subcellularLocation>
        <location evidence="1">Endoplasmic reticulum-Golgi intermediate compartment membrane</location>
        <topology evidence="1">Single-pass type I membrane protein</topology>
    </subcellularLocation>
    <subcellularLocation>
        <location evidence="20">Membrane</location>
        <topology evidence="20">Single-pass type I membrane protein</topology>
    </subcellularLocation>
    <subcellularLocation>
        <location evidence="3">Recycling endosome</location>
    </subcellularLocation>
</comment>
<dbReference type="GO" id="GO:0072594">
    <property type="term" value="P:establishment of protein localization to organelle"/>
    <property type="evidence" value="ECO:0007669"/>
    <property type="project" value="TreeGrafter"/>
</dbReference>
<evidence type="ECO:0000256" key="2">
    <source>
        <dbReference type="ARBA" id="ARBA00004158"/>
    </source>
</evidence>
<reference evidence="25" key="1">
    <citation type="journal article" date="2020" name="G3 (Bethesda)">
        <title>High-Quality Assemblies for Three Invasive Social Wasps from the &lt;i&gt;Vespula&lt;/i&gt; Genus.</title>
        <authorList>
            <person name="Harrop T.W.R."/>
            <person name="Guhlin J."/>
            <person name="McLaughlin G.M."/>
            <person name="Permina E."/>
            <person name="Stockwell P."/>
            <person name="Gilligan J."/>
            <person name="Le Lec M.F."/>
            <person name="Gruber M.A.M."/>
            <person name="Quinn O."/>
            <person name="Lovegrove M."/>
            <person name="Duncan E.J."/>
            <person name="Remnant E.J."/>
            <person name="Van Eeckhoven J."/>
            <person name="Graham B."/>
            <person name="Knapp R.A."/>
            <person name="Langford K.W."/>
            <person name="Kronenberg Z."/>
            <person name="Press M.O."/>
            <person name="Eacker S.M."/>
            <person name="Wilson-Rankin E.E."/>
            <person name="Purcell J."/>
            <person name="Lester P.J."/>
            <person name="Dearden P.K."/>
        </authorList>
    </citation>
    <scope>NUCLEOTIDE SEQUENCE</scope>
    <source>
        <strain evidence="25">Volc-1</strain>
    </source>
</reference>
<keyword evidence="12" id="KW-0325">Glycoprotein</keyword>
<accession>A0A834K8X3</accession>
<comment type="similarity">
    <text evidence="5 20">Belongs to the LAMP family.</text>
</comment>
<evidence type="ECO:0000256" key="18">
    <source>
        <dbReference type="ARBA" id="ARBA00074379"/>
    </source>
</evidence>
<dbReference type="AlphaFoldDB" id="A0A834K8X3"/>
<gene>
    <name evidence="25" type="ORF">H0235_015391</name>
</gene>
<evidence type="ECO:0000256" key="13">
    <source>
        <dbReference type="ARBA" id="ARBA00023273"/>
    </source>
</evidence>
<keyword evidence="6 20" id="KW-0812">Transmembrane</keyword>
<evidence type="ECO:0000256" key="14">
    <source>
        <dbReference type="ARBA" id="ARBA00023329"/>
    </source>
</evidence>
<dbReference type="PROSITE" id="PS51407">
    <property type="entry name" value="LAMP_3"/>
    <property type="match status" value="1"/>
</dbReference>
<evidence type="ECO:0000313" key="26">
    <source>
        <dbReference type="Proteomes" id="UP000600918"/>
    </source>
</evidence>
<feature type="region of interest" description="Disordered" evidence="21">
    <location>
        <begin position="65"/>
        <end position="124"/>
    </location>
</feature>
<comment type="caution">
    <text evidence="25">The sequence shown here is derived from an EMBL/GenBank/DDBJ whole genome shotgun (WGS) entry which is preliminary data.</text>
</comment>
<dbReference type="InterPro" id="IPR048528">
    <property type="entry name" value="Lamp2-like_luminal"/>
</dbReference>
<dbReference type="EMBL" id="JACSDY010000017">
    <property type="protein sequence ID" value="KAF7402055.1"/>
    <property type="molecule type" value="Genomic_DNA"/>
</dbReference>